<feature type="chain" id="PRO_5036288188" evidence="2">
    <location>
        <begin position="23"/>
        <end position="293"/>
    </location>
</feature>
<accession>W8AVL8</accession>
<evidence type="ECO:0000313" key="5">
    <source>
        <dbReference type="Proteomes" id="UP000606786"/>
    </source>
</evidence>
<keyword evidence="5" id="KW-1185">Reference proteome</keyword>
<keyword evidence="2" id="KW-0732">Signal</keyword>
<evidence type="ECO:0000256" key="2">
    <source>
        <dbReference type="SAM" id="SignalP"/>
    </source>
</evidence>
<reference evidence="4" key="2">
    <citation type="journal article" date="2014" name="BMC Genomics">
        <title>A genomic perspective to assessing quality of mass-reared SIT flies used in Mediterranean fruit fly (Ceratitis capitata) eradication in California.</title>
        <authorList>
            <person name="Calla B."/>
            <person name="Hall B."/>
            <person name="Hou S."/>
            <person name="Geib S.M."/>
        </authorList>
    </citation>
    <scope>NUCLEOTIDE SEQUENCE</scope>
</reference>
<dbReference type="EMBL" id="CAJHJT010000001">
    <property type="protein sequence ID" value="CAD6995103.1"/>
    <property type="molecule type" value="Genomic_DNA"/>
</dbReference>
<dbReference type="OrthoDB" id="6618165at2759"/>
<reference evidence="3" key="3">
    <citation type="submission" date="2020-11" db="EMBL/GenBank/DDBJ databases">
        <authorList>
            <person name="Whitehead M."/>
        </authorList>
    </citation>
    <scope>NUCLEOTIDE SEQUENCE</scope>
    <source>
        <strain evidence="3">EGII</strain>
    </source>
</reference>
<dbReference type="EMBL" id="GAMC01021734">
    <property type="protein sequence ID" value="JAB84821.1"/>
    <property type="molecule type" value="mRNA"/>
</dbReference>
<dbReference type="KEGG" id="ccat:101455271"/>
<name>W8AVL8_CERCA</name>
<proteinExistence type="evidence at transcript level"/>
<reference evidence="4" key="1">
    <citation type="submission" date="2013-07" db="EMBL/GenBank/DDBJ databases">
        <authorList>
            <person name="Geib S."/>
        </authorList>
    </citation>
    <scope>NUCLEOTIDE SEQUENCE</scope>
</reference>
<sequence>MNNFTLRNLGLVLILTIGSLHAVPLDANTDAQQPTAEITAAVASDAGDGTQNVAQGNQTELQAAASEQNTQNVAMLQAPPQAANSANIDPSSAATSLYASFLTPEAIRQYMSQFGAAYPGFAAYPAPIGYAAAAAPPAPPSAAGPIYPGPYVVQTGYEGYLVPSTSGALAEGSSTAQYNGNSLLSPLSYLTNLFSVMMMSALFRVIATVLGAIGMIFFGGALTRFICSFTPVCNVTNTAVEYLKSEGNAERVGRMIAEGMTPERVRRASAFVQNALKKYHELQMLVGSEEKDD</sequence>
<keyword evidence="1" id="KW-0812">Transmembrane</keyword>
<dbReference type="Proteomes" id="UP000606786">
    <property type="component" value="Unassembled WGS sequence"/>
</dbReference>
<evidence type="ECO:0000313" key="3">
    <source>
        <dbReference type="EMBL" id="CAD6995103.1"/>
    </source>
</evidence>
<protein>
    <submittedName>
        <fullName evidence="3">(Mediterranean fruit fly) hypothetical protein</fullName>
    </submittedName>
</protein>
<keyword evidence="1" id="KW-0472">Membrane</keyword>
<gene>
    <name evidence="3" type="ORF">CCAP1982_LOCUS3826</name>
</gene>
<dbReference type="AlphaFoldDB" id="W8AVL8"/>
<organism evidence="4">
    <name type="scientific">Ceratitis capitata</name>
    <name type="common">Mediterranean fruit fly</name>
    <name type="synonym">Tephritis capitata</name>
    <dbReference type="NCBI Taxonomy" id="7213"/>
    <lineage>
        <taxon>Eukaryota</taxon>
        <taxon>Metazoa</taxon>
        <taxon>Ecdysozoa</taxon>
        <taxon>Arthropoda</taxon>
        <taxon>Hexapoda</taxon>
        <taxon>Insecta</taxon>
        <taxon>Pterygota</taxon>
        <taxon>Neoptera</taxon>
        <taxon>Endopterygota</taxon>
        <taxon>Diptera</taxon>
        <taxon>Brachycera</taxon>
        <taxon>Muscomorpha</taxon>
        <taxon>Tephritoidea</taxon>
        <taxon>Tephritidae</taxon>
        <taxon>Ceratitis</taxon>
        <taxon>Ceratitis</taxon>
    </lineage>
</organism>
<evidence type="ECO:0000256" key="1">
    <source>
        <dbReference type="SAM" id="Phobius"/>
    </source>
</evidence>
<keyword evidence="1" id="KW-1133">Transmembrane helix</keyword>
<feature type="transmembrane region" description="Helical" evidence="1">
    <location>
        <begin position="193"/>
        <end position="218"/>
    </location>
</feature>
<feature type="signal peptide" evidence="2">
    <location>
        <begin position="1"/>
        <end position="22"/>
    </location>
</feature>
<evidence type="ECO:0000313" key="4">
    <source>
        <dbReference type="EMBL" id="JAB84821.1"/>
    </source>
</evidence>